<evidence type="ECO:0000313" key="10">
    <source>
        <dbReference type="Proteomes" id="UP000558113"/>
    </source>
</evidence>
<evidence type="ECO:0000256" key="2">
    <source>
        <dbReference type="ARBA" id="ARBA00007886"/>
    </source>
</evidence>
<keyword evidence="7" id="KW-0449">Lipoprotein</keyword>
<comment type="caution">
    <text evidence="9">The sequence shown here is derived from an EMBL/GenBank/DDBJ whole genome shotgun (WGS) entry which is preliminary data.</text>
</comment>
<dbReference type="InterPro" id="IPR057336">
    <property type="entry name" value="GerAC_N"/>
</dbReference>
<dbReference type="PROSITE" id="PS50045">
    <property type="entry name" value="SIGMA54_INTERACT_4"/>
    <property type="match status" value="1"/>
</dbReference>
<evidence type="ECO:0000256" key="5">
    <source>
        <dbReference type="ARBA" id="ARBA00023136"/>
    </source>
</evidence>
<evidence type="ECO:0000259" key="8">
    <source>
        <dbReference type="PROSITE" id="PS50045"/>
    </source>
</evidence>
<comment type="similarity">
    <text evidence="2">Belongs to the GerABKC lipoprotein family.</text>
</comment>
<dbReference type="Gene3D" id="3.30.300.210">
    <property type="entry name" value="Nutrient germinant receptor protein C, domain 3"/>
    <property type="match status" value="1"/>
</dbReference>
<keyword evidence="4" id="KW-0732">Signal</keyword>
<keyword evidence="5" id="KW-0472">Membrane</keyword>
<evidence type="ECO:0000256" key="7">
    <source>
        <dbReference type="ARBA" id="ARBA00023288"/>
    </source>
</evidence>
<dbReference type="PANTHER" id="PTHR35789">
    <property type="entry name" value="SPORE GERMINATION PROTEIN B3"/>
    <property type="match status" value="1"/>
</dbReference>
<dbReference type="EMBL" id="JAAAMU010000002">
    <property type="protein sequence ID" value="NBC68246.1"/>
    <property type="molecule type" value="Genomic_DNA"/>
</dbReference>
<name>A0A7X4YKV2_9BACL</name>
<evidence type="ECO:0000256" key="4">
    <source>
        <dbReference type="ARBA" id="ARBA00022729"/>
    </source>
</evidence>
<dbReference type="RefSeq" id="WP_161694861.1">
    <property type="nucleotide sequence ID" value="NZ_JAAAMU010000002.1"/>
</dbReference>
<dbReference type="NCBIfam" id="TIGR02887">
    <property type="entry name" value="spore_ger_x_C"/>
    <property type="match status" value="1"/>
</dbReference>
<dbReference type="AlphaFoldDB" id="A0A7X4YKV2"/>
<gene>
    <name evidence="9" type="ORF">GT003_04440</name>
</gene>
<accession>A0A7X4YKV2</accession>
<evidence type="ECO:0000313" key="9">
    <source>
        <dbReference type="EMBL" id="NBC68246.1"/>
    </source>
</evidence>
<keyword evidence="10" id="KW-1185">Reference proteome</keyword>
<protein>
    <submittedName>
        <fullName evidence="9">Ger(X)C family spore germination protein</fullName>
    </submittedName>
</protein>
<evidence type="ECO:0000256" key="3">
    <source>
        <dbReference type="ARBA" id="ARBA00022544"/>
    </source>
</evidence>
<dbReference type="OrthoDB" id="2694406at2"/>
<sequence>MRRALSLLLAAALLTTISGCRDRVDLENVTLMLMMGLDLDENNKLVIYASSPVFSKEAKEKNEVTQVNAETLRDSRGKLEARVSALISTGKLQNILVGKKLLQHPGWIKLLDLFYRDSKTRINARLIAVDGPVGEIMYFAPANKRRLSLHIAKLVDTANERNLVEKATLFEFNRQLLERGKMPIITGLRKTKREVVADESILLDNSGMYVGSLDLEENEILQILQDDQISDLSLTFLLPEQGANKDKALNLGALSCYVVDVKRKVRTGYSDGRFRFDLDFRLPIRLTERLFSFDVQKDTAQLEKQIDKQLQAQMKAVVDKLQKHAVDPIGLGLFARAYRYRDWKKVQDQWGEAFKNADIRIRVRTEIIDMGEIR</sequence>
<dbReference type="Pfam" id="PF25198">
    <property type="entry name" value="Spore_GerAC_N"/>
    <property type="match status" value="1"/>
</dbReference>
<dbReference type="PANTHER" id="PTHR35789:SF1">
    <property type="entry name" value="SPORE GERMINATION PROTEIN B3"/>
    <property type="match status" value="1"/>
</dbReference>
<organism evidence="9 10">
    <name type="scientific">Paenibacillus sacheonensis</name>
    <dbReference type="NCBI Taxonomy" id="742054"/>
    <lineage>
        <taxon>Bacteria</taxon>
        <taxon>Bacillati</taxon>
        <taxon>Bacillota</taxon>
        <taxon>Bacilli</taxon>
        <taxon>Bacillales</taxon>
        <taxon>Paenibacillaceae</taxon>
        <taxon>Paenibacillus</taxon>
    </lineage>
</organism>
<reference evidence="9 10" key="1">
    <citation type="submission" date="2020-01" db="EMBL/GenBank/DDBJ databases">
        <title>Paenibacillus soybeanensis sp. nov. isolated from the nodules of soybean (Glycine max(L.) Merr).</title>
        <authorList>
            <person name="Wang H."/>
        </authorList>
    </citation>
    <scope>NUCLEOTIDE SEQUENCE [LARGE SCALE GENOMIC DNA]</scope>
    <source>
        <strain evidence="9 10">DSM 23054</strain>
    </source>
</reference>
<dbReference type="InterPro" id="IPR008844">
    <property type="entry name" value="Spore_GerAC-like"/>
</dbReference>
<dbReference type="Proteomes" id="UP000558113">
    <property type="component" value="Unassembled WGS sequence"/>
</dbReference>
<dbReference type="InterPro" id="IPR046953">
    <property type="entry name" value="Spore_GerAC-like_C"/>
</dbReference>
<dbReference type="InterPro" id="IPR002078">
    <property type="entry name" value="Sigma_54_int"/>
</dbReference>
<feature type="domain" description="Sigma-54 factor interaction" evidence="8">
    <location>
        <begin position="186"/>
        <end position="282"/>
    </location>
</feature>
<evidence type="ECO:0000256" key="1">
    <source>
        <dbReference type="ARBA" id="ARBA00004635"/>
    </source>
</evidence>
<dbReference type="PROSITE" id="PS51257">
    <property type="entry name" value="PROKAR_LIPOPROTEIN"/>
    <property type="match status" value="1"/>
</dbReference>
<dbReference type="GO" id="GO:0009847">
    <property type="term" value="P:spore germination"/>
    <property type="evidence" value="ECO:0007669"/>
    <property type="project" value="InterPro"/>
</dbReference>
<dbReference type="GO" id="GO:0016020">
    <property type="term" value="C:membrane"/>
    <property type="evidence" value="ECO:0007669"/>
    <property type="project" value="UniProtKB-SubCell"/>
</dbReference>
<evidence type="ECO:0000256" key="6">
    <source>
        <dbReference type="ARBA" id="ARBA00023139"/>
    </source>
</evidence>
<keyword evidence="3" id="KW-0309">Germination</keyword>
<dbReference type="GO" id="GO:0005524">
    <property type="term" value="F:ATP binding"/>
    <property type="evidence" value="ECO:0007669"/>
    <property type="project" value="InterPro"/>
</dbReference>
<dbReference type="InterPro" id="IPR038501">
    <property type="entry name" value="Spore_GerAC_C_sf"/>
</dbReference>
<comment type="subcellular location">
    <subcellularLocation>
        <location evidence="1">Membrane</location>
        <topology evidence="1">Lipid-anchor</topology>
    </subcellularLocation>
</comment>
<dbReference type="GO" id="GO:0006355">
    <property type="term" value="P:regulation of DNA-templated transcription"/>
    <property type="evidence" value="ECO:0007669"/>
    <property type="project" value="InterPro"/>
</dbReference>
<proteinExistence type="inferred from homology"/>
<keyword evidence="6" id="KW-0564">Palmitate</keyword>
<dbReference type="Pfam" id="PF05504">
    <property type="entry name" value="Spore_GerAC"/>
    <property type="match status" value="1"/>
</dbReference>